<keyword evidence="13" id="KW-1185">Reference proteome</keyword>
<protein>
    <recommendedName>
        <fullName evidence="10">ATP-dependent 6-phosphofructokinase</fullName>
        <shortName evidence="10">ATP-PFK</shortName>
        <shortName evidence="10">Phosphofructokinase</shortName>
        <ecNumber evidence="10">2.7.1.11</ecNumber>
    </recommendedName>
    <alternativeName>
        <fullName evidence="10">Phosphohexokinase</fullName>
    </alternativeName>
</protein>
<keyword evidence="5 10" id="KW-0808">Transferase</keyword>
<dbReference type="PANTHER" id="PTHR13697:SF52">
    <property type="entry name" value="ATP-DEPENDENT 6-PHOSPHOFRUCTOKINASE 3"/>
    <property type="match status" value="1"/>
</dbReference>
<evidence type="ECO:0000256" key="2">
    <source>
        <dbReference type="ARBA" id="ARBA00004496"/>
    </source>
</evidence>
<comment type="cofactor">
    <cofactor evidence="1 10">
        <name>Mg(2+)</name>
        <dbReference type="ChEBI" id="CHEBI:18420"/>
    </cofactor>
</comment>
<evidence type="ECO:0000256" key="4">
    <source>
        <dbReference type="ARBA" id="ARBA00022490"/>
    </source>
</evidence>
<dbReference type="GO" id="GO:0005945">
    <property type="term" value="C:6-phosphofructokinase complex"/>
    <property type="evidence" value="ECO:0007669"/>
    <property type="project" value="TreeGrafter"/>
</dbReference>
<dbReference type="NCBIfam" id="NF002872">
    <property type="entry name" value="PRK03202.1"/>
    <property type="match status" value="1"/>
</dbReference>
<gene>
    <name evidence="10" type="primary">pfkA</name>
    <name evidence="12" type="ORF">SR1949_27810</name>
</gene>
<dbReference type="GO" id="GO:0030388">
    <property type="term" value="P:fructose 1,6-bisphosphate metabolic process"/>
    <property type="evidence" value="ECO:0007669"/>
    <property type="project" value="TreeGrafter"/>
</dbReference>
<comment type="caution">
    <text evidence="12">The sequence shown here is derived from an EMBL/GenBank/DDBJ whole genome shotgun (WGS) entry which is preliminary data.</text>
</comment>
<feature type="site" description="Important for substrate specificity; cannot use PPi as phosphoryl donor" evidence="10">
    <location>
        <position position="109"/>
    </location>
</feature>
<feature type="binding site" description="in other chain" evidence="10">
    <location>
        <begin position="276"/>
        <end position="279"/>
    </location>
    <ligand>
        <name>substrate</name>
        <note>ligand shared between dimeric partners</note>
    </ligand>
</feature>
<evidence type="ECO:0000313" key="12">
    <source>
        <dbReference type="EMBL" id="GCL37670.1"/>
    </source>
</evidence>
<feature type="binding site" evidence="10">
    <location>
        <position position="270"/>
    </location>
    <ligand>
        <name>substrate</name>
        <note>ligand shared between dimeric partners</note>
    </ligand>
</feature>
<dbReference type="InterPro" id="IPR000023">
    <property type="entry name" value="Phosphofructokinase_dom"/>
</dbReference>
<dbReference type="SUPFAM" id="SSF53784">
    <property type="entry name" value="Phosphofructokinase"/>
    <property type="match status" value="1"/>
</dbReference>
<comment type="function">
    <text evidence="10">Catalyzes the phosphorylation of D-fructose 6-phosphate to fructose 1,6-bisphosphate by ATP, the first committing step of glycolysis.</text>
</comment>
<accession>A0A479ZY11</accession>
<evidence type="ECO:0000313" key="13">
    <source>
        <dbReference type="Proteomes" id="UP000300142"/>
    </source>
</evidence>
<dbReference type="Pfam" id="PF00365">
    <property type="entry name" value="PFK"/>
    <property type="match status" value="1"/>
</dbReference>
<dbReference type="GO" id="GO:0016208">
    <property type="term" value="F:AMP binding"/>
    <property type="evidence" value="ECO:0007669"/>
    <property type="project" value="TreeGrafter"/>
</dbReference>
<proteinExistence type="inferred from homology"/>
<dbReference type="InterPro" id="IPR035966">
    <property type="entry name" value="PKF_sf"/>
</dbReference>
<dbReference type="InterPro" id="IPR015912">
    <property type="entry name" value="Phosphofructokinase_CS"/>
</dbReference>
<dbReference type="InterPro" id="IPR022953">
    <property type="entry name" value="ATP_PFK"/>
</dbReference>
<organism evidence="12 13">
    <name type="scientific">Sphaerospermopsis reniformis</name>
    <dbReference type="NCBI Taxonomy" id="531300"/>
    <lineage>
        <taxon>Bacteria</taxon>
        <taxon>Bacillati</taxon>
        <taxon>Cyanobacteriota</taxon>
        <taxon>Cyanophyceae</taxon>
        <taxon>Nostocales</taxon>
        <taxon>Aphanizomenonaceae</taxon>
        <taxon>Sphaerospermopsis</taxon>
    </lineage>
</organism>
<feature type="binding site" description="in other chain" evidence="10">
    <location>
        <begin position="131"/>
        <end position="133"/>
    </location>
    <ligand>
        <name>substrate</name>
        <note>ligand shared between dimeric partners</note>
    </ligand>
</feature>
<feature type="binding site" evidence="10">
    <location>
        <begin position="107"/>
        <end position="110"/>
    </location>
    <ligand>
        <name>ATP</name>
        <dbReference type="ChEBI" id="CHEBI:30616"/>
    </ligand>
</feature>
<evidence type="ECO:0000256" key="9">
    <source>
        <dbReference type="ARBA" id="ARBA00023152"/>
    </source>
</evidence>
<comment type="subcellular location">
    <subcellularLocation>
        <location evidence="2 10">Cytoplasm</location>
    </subcellularLocation>
</comment>
<dbReference type="GO" id="GO:0047334">
    <property type="term" value="F:diphosphate-fructose-6-phosphate 1-phosphotransferase activity"/>
    <property type="evidence" value="ECO:0007669"/>
    <property type="project" value="InterPro"/>
</dbReference>
<comment type="caution">
    <text evidence="10">Lacks conserved residue(s) required for the propagation of feature annotation.</text>
</comment>
<feature type="binding site" description="in other chain" evidence="10">
    <location>
        <begin position="175"/>
        <end position="177"/>
    </location>
    <ligand>
        <name>substrate</name>
        <note>ligand shared between dimeric partners</note>
    </ligand>
</feature>
<evidence type="ECO:0000256" key="10">
    <source>
        <dbReference type="HAMAP-Rule" id="MF_01976"/>
    </source>
</evidence>
<dbReference type="Gene3D" id="3.40.50.450">
    <property type="match status" value="1"/>
</dbReference>
<dbReference type="PROSITE" id="PS00433">
    <property type="entry name" value="PHOSPHOFRUCTOKINASE"/>
    <property type="match status" value="1"/>
</dbReference>
<keyword evidence="7 10" id="KW-0418">Kinase</keyword>
<keyword evidence="4 10" id="KW-0963">Cytoplasm</keyword>
<sequence>MKKRIGILTSGGDCPGLNCVIRAAVSHATLTFNWEVVGIPYATQGLLERQTVPLNIHGWDLRGIDPLINMGGTILGSINKGDTLAAAPAILASYEALGLDALIAVGGDGSLKIIHELANMGNWNLVAIPKTIDNDVALTERAIGFDTAVNTVVDAINRLTFTAASHDRVMIVEVMGRTAGHLALHSGIAGGADVILIPEVPYTVKGICEHLQELRDRWRRKFAIIVVAEGANSSLEDLDNPASCSVAKCGRGQYIADQISNCSSNLIDTRVSVLGHIQRGGIPSALDRLIATVFGKNAIDLIAQEKYDQMLAWQNGNVVAVPIQDALDQSPALVDPKCDLVQIAHSLGIYIGEK</sequence>
<feature type="binding site" description="in other chain" evidence="10">
    <location>
        <position position="229"/>
    </location>
    <ligand>
        <name>substrate</name>
        <note>ligand shared between dimeric partners</note>
    </ligand>
</feature>
<dbReference type="InterPro" id="IPR012829">
    <property type="entry name" value="Phosphofructokinase_III"/>
</dbReference>
<dbReference type="Proteomes" id="UP000300142">
    <property type="component" value="Unassembled WGS sequence"/>
</dbReference>
<evidence type="ECO:0000256" key="1">
    <source>
        <dbReference type="ARBA" id="ARBA00001946"/>
    </source>
</evidence>
<name>A0A479ZY11_9CYAN</name>
<keyword evidence="10" id="KW-0067">ATP-binding</keyword>
<keyword evidence="10" id="KW-0547">Nucleotide-binding</keyword>
<dbReference type="GO" id="GO:0048029">
    <property type="term" value="F:monosaccharide binding"/>
    <property type="evidence" value="ECO:0007669"/>
    <property type="project" value="TreeGrafter"/>
</dbReference>
<feature type="active site" description="Proton acceptor" evidence="10">
    <location>
        <position position="133"/>
    </location>
</feature>
<feature type="binding site" evidence="10">
    <location>
        <position position="108"/>
    </location>
    <ligand>
        <name>Mg(2+)</name>
        <dbReference type="ChEBI" id="CHEBI:18420"/>
        <note>catalytic</note>
    </ligand>
</feature>
<dbReference type="GO" id="GO:0005524">
    <property type="term" value="F:ATP binding"/>
    <property type="evidence" value="ECO:0007669"/>
    <property type="project" value="UniProtKB-KW"/>
</dbReference>
<keyword evidence="8 10" id="KW-0460">Magnesium</keyword>
<dbReference type="GO" id="GO:0042802">
    <property type="term" value="F:identical protein binding"/>
    <property type="evidence" value="ECO:0007669"/>
    <property type="project" value="TreeGrafter"/>
</dbReference>
<dbReference type="PRINTS" id="PR00476">
    <property type="entry name" value="PHFRCTKINASE"/>
</dbReference>
<dbReference type="RefSeq" id="WP_096569453.1">
    <property type="nucleotide sequence ID" value="NZ_BJCE01000090.1"/>
</dbReference>
<dbReference type="PANTHER" id="PTHR13697">
    <property type="entry name" value="PHOSPHOFRUCTOKINASE"/>
    <property type="match status" value="1"/>
</dbReference>
<dbReference type="EMBL" id="BJCE01000090">
    <property type="protein sequence ID" value="GCL37670.1"/>
    <property type="molecule type" value="Genomic_DNA"/>
</dbReference>
<dbReference type="HAMAP" id="MF_01976">
    <property type="entry name" value="Phosphofructokinase_III"/>
    <property type="match status" value="1"/>
</dbReference>
<feature type="binding site" evidence="10">
    <location>
        <position position="12"/>
    </location>
    <ligand>
        <name>ATP</name>
        <dbReference type="ChEBI" id="CHEBI:30616"/>
    </ligand>
</feature>
<comment type="subunit">
    <text evidence="10">Homodimer or homotetramer.</text>
</comment>
<dbReference type="Gene3D" id="3.40.50.460">
    <property type="entry name" value="Phosphofructokinase domain"/>
    <property type="match status" value="1"/>
</dbReference>
<comment type="pathway">
    <text evidence="3 10">Carbohydrate degradation; glycolysis; D-glyceraldehyde 3-phosphate and glycerone phosphate from D-glucose: step 3/4.</text>
</comment>
<dbReference type="GO" id="GO:0006002">
    <property type="term" value="P:fructose 6-phosphate metabolic process"/>
    <property type="evidence" value="ECO:0007669"/>
    <property type="project" value="InterPro"/>
</dbReference>
<evidence type="ECO:0000256" key="6">
    <source>
        <dbReference type="ARBA" id="ARBA00022723"/>
    </source>
</evidence>
<feature type="binding site" evidence="10">
    <location>
        <begin position="80"/>
        <end position="81"/>
    </location>
    <ligand>
        <name>ATP</name>
        <dbReference type="ChEBI" id="CHEBI:30616"/>
    </ligand>
</feature>
<dbReference type="AlphaFoldDB" id="A0A479ZY11"/>
<evidence type="ECO:0000256" key="5">
    <source>
        <dbReference type="ARBA" id="ARBA00022679"/>
    </source>
</evidence>
<dbReference type="GO" id="GO:0046872">
    <property type="term" value="F:metal ion binding"/>
    <property type="evidence" value="ECO:0007669"/>
    <property type="project" value="UniProtKB-KW"/>
</dbReference>
<evidence type="ECO:0000256" key="8">
    <source>
        <dbReference type="ARBA" id="ARBA00022842"/>
    </source>
</evidence>
<dbReference type="InterPro" id="IPR012003">
    <property type="entry name" value="ATP_PFK_prok-type"/>
</dbReference>
<dbReference type="PIRSF" id="PIRSF000532">
    <property type="entry name" value="ATP_PFK_prok"/>
    <property type="match status" value="1"/>
</dbReference>
<evidence type="ECO:0000256" key="7">
    <source>
        <dbReference type="ARBA" id="ARBA00022777"/>
    </source>
</evidence>
<comment type="catalytic activity">
    <reaction evidence="10">
        <text>beta-D-fructose 6-phosphate + ATP = beta-D-fructose 1,6-bisphosphate + ADP + H(+)</text>
        <dbReference type="Rhea" id="RHEA:16109"/>
        <dbReference type="ChEBI" id="CHEBI:15378"/>
        <dbReference type="ChEBI" id="CHEBI:30616"/>
        <dbReference type="ChEBI" id="CHEBI:32966"/>
        <dbReference type="ChEBI" id="CHEBI:57634"/>
        <dbReference type="ChEBI" id="CHEBI:456216"/>
        <dbReference type="EC" id="2.7.1.11"/>
    </reaction>
</comment>
<evidence type="ECO:0000256" key="3">
    <source>
        <dbReference type="ARBA" id="ARBA00004679"/>
    </source>
</evidence>
<keyword evidence="9 10" id="KW-0324">Glycolysis</keyword>
<dbReference type="UniPathway" id="UPA00109">
    <property type="reaction ID" value="UER00182"/>
</dbReference>
<comment type="similarity">
    <text evidence="10">Belongs to the phosphofructokinase type A (PFKA) family. Mixed-substrate PFK group III subfamily.</text>
</comment>
<feature type="domain" description="Phosphofructokinase" evidence="11">
    <location>
        <begin position="4"/>
        <end position="302"/>
    </location>
</feature>
<dbReference type="FunFam" id="3.40.50.460:FF:000002">
    <property type="entry name" value="ATP-dependent 6-phosphofructokinase"/>
    <property type="match status" value="1"/>
</dbReference>
<evidence type="ECO:0000259" key="11">
    <source>
        <dbReference type="Pfam" id="PF00365"/>
    </source>
</evidence>
<feature type="binding site" evidence="10">
    <location>
        <position position="168"/>
    </location>
    <ligand>
        <name>substrate</name>
        <note>ligand shared between dimeric partners</note>
    </ligand>
</feature>
<keyword evidence="6 10" id="KW-0479">Metal-binding</keyword>
<dbReference type="GO" id="GO:0070095">
    <property type="term" value="F:fructose-6-phosphate binding"/>
    <property type="evidence" value="ECO:0007669"/>
    <property type="project" value="TreeGrafter"/>
</dbReference>
<dbReference type="GO" id="GO:0003872">
    <property type="term" value="F:6-phosphofructokinase activity"/>
    <property type="evidence" value="ECO:0007669"/>
    <property type="project" value="UniProtKB-UniRule"/>
</dbReference>
<reference evidence="13" key="1">
    <citation type="submission" date="2019-02" db="EMBL/GenBank/DDBJ databases">
        <title>Draft genome sequence of Sphaerospermopsis reniformis NIES-1949.</title>
        <authorList>
            <person name="Yamaguchi H."/>
            <person name="Suzuki S."/>
            <person name="Kawachi M."/>
        </authorList>
    </citation>
    <scope>NUCLEOTIDE SEQUENCE [LARGE SCALE GENOMIC DNA]</scope>
    <source>
        <strain evidence="13">NIES-1949</strain>
    </source>
</reference>
<dbReference type="GO" id="GO:0061621">
    <property type="term" value="P:canonical glycolysis"/>
    <property type="evidence" value="ECO:0007669"/>
    <property type="project" value="TreeGrafter"/>
</dbReference>
<dbReference type="EC" id="2.7.1.11" evidence="10"/>